<evidence type="ECO:0000256" key="6">
    <source>
        <dbReference type="ARBA" id="ARBA00023316"/>
    </source>
</evidence>
<dbReference type="PANTHER" id="PTHR30518">
    <property type="entry name" value="ENDOLYTIC MUREIN TRANSGLYCOSYLASE"/>
    <property type="match status" value="1"/>
</dbReference>
<keyword evidence="7" id="KW-0997">Cell inner membrane</keyword>
<dbReference type="Gene3D" id="3.30.160.60">
    <property type="entry name" value="Classic Zinc Finger"/>
    <property type="match status" value="1"/>
</dbReference>
<name>A0ABQ5M0A6_9RHOB</name>
<evidence type="ECO:0000256" key="7">
    <source>
        <dbReference type="HAMAP-Rule" id="MF_02065"/>
    </source>
</evidence>
<protein>
    <recommendedName>
        <fullName evidence="7">Endolytic murein transglycosylase</fullName>
        <ecNumber evidence="7">4.2.2.29</ecNumber>
    </recommendedName>
    <alternativeName>
        <fullName evidence="7">Peptidoglycan lytic transglycosylase</fullName>
    </alternativeName>
    <alternativeName>
        <fullName evidence="7">Peptidoglycan polymerization terminase</fullName>
    </alternativeName>
</protein>
<keyword evidence="3 7" id="KW-1133">Transmembrane helix</keyword>
<dbReference type="EC" id="4.2.2.29" evidence="7"/>
<evidence type="ECO:0000256" key="2">
    <source>
        <dbReference type="ARBA" id="ARBA00022692"/>
    </source>
</evidence>
<evidence type="ECO:0000256" key="3">
    <source>
        <dbReference type="ARBA" id="ARBA00022989"/>
    </source>
</evidence>
<keyword evidence="9" id="KW-1185">Reference proteome</keyword>
<evidence type="ECO:0000256" key="1">
    <source>
        <dbReference type="ARBA" id="ARBA00022475"/>
    </source>
</evidence>
<dbReference type="NCBIfam" id="TIGR00247">
    <property type="entry name" value="endolytic transglycosylase MltG"/>
    <property type="match status" value="1"/>
</dbReference>
<proteinExistence type="inferred from homology"/>
<comment type="similarity">
    <text evidence="7">Belongs to the transglycosylase MltG family.</text>
</comment>
<keyword evidence="2 7" id="KW-0812">Transmembrane</keyword>
<dbReference type="Pfam" id="PF02618">
    <property type="entry name" value="YceG"/>
    <property type="match status" value="1"/>
</dbReference>
<organism evidence="8 9">
    <name type="scientific">Sinisalibacter aestuarii</name>
    <dbReference type="NCBI Taxonomy" id="2949426"/>
    <lineage>
        <taxon>Bacteria</taxon>
        <taxon>Pseudomonadati</taxon>
        <taxon>Pseudomonadota</taxon>
        <taxon>Alphaproteobacteria</taxon>
        <taxon>Rhodobacterales</taxon>
        <taxon>Roseobacteraceae</taxon>
        <taxon>Sinisalibacter</taxon>
    </lineage>
</organism>
<dbReference type="PANTHER" id="PTHR30518:SF2">
    <property type="entry name" value="ENDOLYTIC MUREIN TRANSGLYCOSYLASE"/>
    <property type="match status" value="1"/>
</dbReference>
<dbReference type="RefSeq" id="WP_281844122.1">
    <property type="nucleotide sequence ID" value="NZ_BROH01000022.1"/>
</dbReference>
<accession>A0ABQ5M0A6</accession>
<dbReference type="EMBL" id="BROH01000022">
    <property type="protein sequence ID" value="GKY90235.1"/>
    <property type="molecule type" value="Genomic_DNA"/>
</dbReference>
<dbReference type="CDD" id="cd08010">
    <property type="entry name" value="MltG_like"/>
    <property type="match status" value="1"/>
</dbReference>
<evidence type="ECO:0000256" key="5">
    <source>
        <dbReference type="ARBA" id="ARBA00023239"/>
    </source>
</evidence>
<dbReference type="InterPro" id="IPR003770">
    <property type="entry name" value="MLTG-like"/>
</dbReference>
<evidence type="ECO:0000313" key="8">
    <source>
        <dbReference type="EMBL" id="GKY90235.1"/>
    </source>
</evidence>
<comment type="function">
    <text evidence="7">Functions as a peptidoglycan terminase that cleaves nascent peptidoglycan strands endolytically to terminate their elongation.</text>
</comment>
<dbReference type="Proteomes" id="UP001144205">
    <property type="component" value="Unassembled WGS sequence"/>
</dbReference>
<gene>
    <name evidence="7" type="primary">mltG</name>
    <name evidence="8" type="ORF">STA1M1_41040</name>
</gene>
<sequence length="388" mass="41746">MWRNIASTALSLAVLVLIALGGLVAWGQRQYVQPGPLDTAICLKVNSGATFNLVSGQLVEDGAISSAAILRLGADYSGKTQSLKAGSFLVPEHASMEQIVDIVTRGGASTCGTEIVYRVGVTANEVQVRELDPATQRFEIRAEFAPDAERIPADYLRLRDEADTRFRISVAEGATSWQIVDALSKVEVLEGEVAELPAEGTLAPDSYEVSPGDERADVIARMIAAQETRLAEAWANRVDGLPYGTPQEALIMASLIEKETGVPEERRQVASVFVNRLERGMRLQTDPTVIYGITRGQGVLGRGLRQSELRGETPYNTYVIDGLPPTPIANPGRASIEAALDPAQTDFIFFVADGSGGHAFAATLDEHNANVAKWRAIEAERAEEAEGQ</sequence>
<keyword evidence="4 7" id="KW-0472">Membrane</keyword>
<dbReference type="Gene3D" id="3.30.1490.480">
    <property type="entry name" value="Endolytic murein transglycosylase"/>
    <property type="match status" value="1"/>
</dbReference>
<evidence type="ECO:0000313" key="9">
    <source>
        <dbReference type="Proteomes" id="UP001144205"/>
    </source>
</evidence>
<reference evidence="8" key="1">
    <citation type="journal article" date="2023" name="Int. J. Syst. Evol. Microbiol.">
        <title>Sinisalibacter aestuarii sp. nov., isolated from estuarine sediment of the Arakawa River.</title>
        <authorList>
            <person name="Arafat S.T."/>
            <person name="Hirano S."/>
            <person name="Sato A."/>
            <person name="Takeuchi K."/>
            <person name="Yasuda T."/>
            <person name="Terahara T."/>
            <person name="Hamada M."/>
            <person name="Kobayashi T."/>
        </authorList>
    </citation>
    <scope>NUCLEOTIDE SEQUENCE</scope>
    <source>
        <strain evidence="8">B-399</strain>
    </source>
</reference>
<keyword evidence="6 7" id="KW-0961">Cell wall biogenesis/degradation</keyword>
<keyword evidence="1 7" id="KW-1003">Cell membrane</keyword>
<comment type="catalytic activity">
    <reaction evidence="7">
        <text>a peptidoglycan chain = a peptidoglycan chain with N-acetyl-1,6-anhydromuramyl-[peptide] at the reducing end + a peptidoglycan chain with N-acetylglucosamine at the non-reducing end.</text>
        <dbReference type="EC" id="4.2.2.29"/>
    </reaction>
</comment>
<comment type="caution">
    <text evidence="8">The sequence shown here is derived from an EMBL/GenBank/DDBJ whole genome shotgun (WGS) entry which is preliminary data.</text>
</comment>
<feature type="site" description="Important for catalytic activity" evidence="7">
    <location>
        <position position="259"/>
    </location>
</feature>
<keyword evidence="5 7" id="KW-0456">Lyase</keyword>
<dbReference type="HAMAP" id="MF_02065">
    <property type="entry name" value="MltG"/>
    <property type="match status" value="1"/>
</dbReference>
<evidence type="ECO:0000256" key="4">
    <source>
        <dbReference type="ARBA" id="ARBA00023136"/>
    </source>
</evidence>